<keyword evidence="3" id="KW-0813">Transport</keyword>
<dbReference type="PANTHER" id="PTHR30294">
    <property type="entry name" value="MEMBRANE COMPONENT OF ABC TRANSPORTER YHHJ-RELATED"/>
    <property type="match status" value="1"/>
</dbReference>
<comment type="subcellular location">
    <subcellularLocation>
        <location evidence="1">Cell membrane</location>
        <topology evidence="1">Multi-pass membrane protein</topology>
    </subcellularLocation>
</comment>
<feature type="transmembrane region" description="Helical" evidence="8">
    <location>
        <begin position="296"/>
        <end position="317"/>
    </location>
</feature>
<feature type="transmembrane region" description="Helical" evidence="8">
    <location>
        <begin position="268"/>
        <end position="289"/>
    </location>
</feature>
<keyword evidence="6 8" id="KW-1133">Transmembrane helix</keyword>
<protein>
    <submittedName>
        <fullName evidence="10">ABC transporter permease</fullName>
    </submittedName>
</protein>
<dbReference type="GO" id="GO:0140359">
    <property type="term" value="F:ABC-type transporter activity"/>
    <property type="evidence" value="ECO:0007669"/>
    <property type="project" value="InterPro"/>
</dbReference>
<feature type="transmembrane region" description="Helical" evidence="8">
    <location>
        <begin position="354"/>
        <end position="374"/>
    </location>
</feature>
<keyword evidence="4" id="KW-1003">Cell membrane</keyword>
<evidence type="ECO:0000256" key="7">
    <source>
        <dbReference type="ARBA" id="ARBA00023136"/>
    </source>
</evidence>
<dbReference type="InterPro" id="IPR013525">
    <property type="entry name" value="ABC2_TM"/>
</dbReference>
<dbReference type="PROSITE" id="PS51012">
    <property type="entry name" value="ABC_TM2"/>
    <property type="match status" value="1"/>
</dbReference>
<dbReference type="Gene3D" id="3.40.1710.10">
    <property type="entry name" value="abc type-2 transporter like domain"/>
    <property type="match status" value="1"/>
</dbReference>
<dbReference type="AlphaFoldDB" id="A0A6I0F6V9"/>
<evidence type="ECO:0000313" key="11">
    <source>
        <dbReference type="Proteomes" id="UP000432715"/>
    </source>
</evidence>
<dbReference type="GO" id="GO:0005886">
    <property type="term" value="C:plasma membrane"/>
    <property type="evidence" value="ECO:0007669"/>
    <property type="project" value="UniProtKB-SubCell"/>
</dbReference>
<feature type="transmembrane region" description="Helical" evidence="8">
    <location>
        <begin position="236"/>
        <end position="256"/>
    </location>
</feature>
<evidence type="ECO:0000256" key="6">
    <source>
        <dbReference type="ARBA" id="ARBA00022989"/>
    </source>
</evidence>
<gene>
    <name evidence="10" type="ORF">F8154_10490</name>
</gene>
<evidence type="ECO:0000256" key="5">
    <source>
        <dbReference type="ARBA" id="ARBA00022692"/>
    </source>
</evidence>
<keyword evidence="11" id="KW-1185">Reference proteome</keyword>
<sequence>MNILYIFYYTILRFIRDRKGFMSMLLLPVVVILVLGTALSSTFKHSDISITPVAYLNLDNGTASNAFNEFIKLEDIEEIISVKTVASYDEGIEMIRNREVAAMIYINENYTQNLKNGGTGDIEIIKSQHSSFGASVVSSVIDSYVNAANAIEASGKLGNFIPQFSRSDSVKKMPINSTGRTPTSMDYYSVTMLVMTIMYGAHYGIDELGKDYFESIGQRLKSAPIKSYEMYVGKTIGIVITLFLQALILVLFTKYVFNVNWGNNLTEVLFICLILSMLSIGLGVMICMVSSSRRKATSLISILVPVFTFVAGGYFPIDNVGGIIEKIKYISPNYLAQRAIFNLVYEAGAQETQFFLLIMVGISLILFITSAVAGRRKLQ</sequence>
<dbReference type="OrthoDB" id="1864035at2"/>
<evidence type="ECO:0000259" key="9">
    <source>
        <dbReference type="PROSITE" id="PS51012"/>
    </source>
</evidence>
<evidence type="ECO:0000256" key="8">
    <source>
        <dbReference type="SAM" id="Phobius"/>
    </source>
</evidence>
<keyword evidence="5 8" id="KW-0812">Transmembrane</keyword>
<dbReference type="Proteomes" id="UP000432715">
    <property type="component" value="Unassembled WGS sequence"/>
</dbReference>
<evidence type="ECO:0000256" key="4">
    <source>
        <dbReference type="ARBA" id="ARBA00022475"/>
    </source>
</evidence>
<evidence type="ECO:0000256" key="2">
    <source>
        <dbReference type="ARBA" id="ARBA00007783"/>
    </source>
</evidence>
<evidence type="ECO:0000256" key="1">
    <source>
        <dbReference type="ARBA" id="ARBA00004651"/>
    </source>
</evidence>
<dbReference type="Pfam" id="PF12698">
    <property type="entry name" value="ABC2_membrane_3"/>
    <property type="match status" value="1"/>
</dbReference>
<comment type="similarity">
    <text evidence="2">Belongs to the ABC-2 integral membrane protein family.</text>
</comment>
<reference evidence="10 11" key="1">
    <citation type="submission" date="2019-10" db="EMBL/GenBank/DDBJ databases">
        <title>Alkaliphilus serpentinus sp. nov. and Alkaliphilus pronyensis sp. nov., two novel anaerobic alkaliphilic species isolated from the serpentinized-hosted hydrothermal field of the Prony Bay (New Caledonia).</title>
        <authorList>
            <person name="Postec A."/>
        </authorList>
    </citation>
    <scope>NUCLEOTIDE SEQUENCE [LARGE SCALE GENOMIC DNA]</scope>
    <source>
        <strain evidence="10 11">LacV</strain>
    </source>
</reference>
<dbReference type="PANTHER" id="PTHR30294:SF48">
    <property type="entry name" value="LINEARMYCIN RESISTANCE PERMEASE PROTEIN LNRM"/>
    <property type="match status" value="1"/>
</dbReference>
<name>A0A6I0F6V9_9FIRM</name>
<proteinExistence type="inferred from homology"/>
<feature type="transmembrane region" description="Helical" evidence="8">
    <location>
        <begin position="187"/>
        <end position="205"/>
    </location>
</feature>
<keyword evidence="7 8" id="KW-0472">Membrane</keyword>
<evidence type="ECO:0000256" key="3">
    <source>
        <dbReference type="ARBA" id="ARBA00022448"/>
    </source>
</evidence>
<dbReference type="InterPro" id="IPR051449">
    <property type="entry name" value="ABC-2_transporter_component"/>
</dbReference>
<evidence type="ECO:0000313" key="10">
    <source>
        <dbReference type="EMBL" id="KAB3533584.1"/>
    </source>
</evidence>
<comment type="caution">
    <text evidence="10">The sequence shown here is derived from an EMBL/GenBank/DDBJ whole genome shotgun (WGS) entry which is preliminary data.</text>
</comment>
<dbReference type="RefSeq" id="WP_151861564.1">
    <property type="nucleotide sequence ID" value="NZ_WBZC01000039.1"/>
</dbReference>
<accession>A0A6I0F6V9</accession>
<dbReference type="InterPro" id="IPR047817">
    <property type="entry name" value="ABC2_TM_bact-type"/>
</dbReference>
<dbReference type="EMBL" id="WBZC01000039">
    <property type="protein sequence ID" value="KAB3533584.1"/>
    <property type="molecule type" value="Genomic_DNA"/>
</dbReference>
<feature type="domain" description="ABC transmembrane type-2" evidence="9">
    <location>
        <begin position="154"/>
        <end position="377"/>
    </location>
</feature>
<organism evidence="10 11">
    <name type="scientific">Alkaliphilus pronyensis</name>
    <dbReference type="NCBI Taxonomy" id="1482732"/>
    <lineage>
        <taxon>Bacteria</taxon>
        <taxon>Bacillati</taxon>
        <taxon>Bacillota</taxon>
        <taxon>Clostridia</taxon>
        <taxon>Peptostreptococcales</taxon>
        <taxon>Natronincolaceae</taxon>
        <taxon>Alkaliphilus</taxon>
    </lineage>
</organism>